<evidence type="ECO:0000256" key="5">
    <source>
        <dbReference type="ARBA" id="ARBA00022692"/>
    </source>
</evidence>
<organism evidence="10 11">
    <name type="scientific">Paracidovorax valerianellae</name>
    <dbReference type="NCBI Taxonomy" id="187868"/>
    <lineage>
        <taxon>Bacteria</taxon>
        <taxon>Pseudomonadati</taxon>
        <taxon>Pseudomonadota</taxon>
        <taxon>Betaproteobacteria</taxon>
        <taxon>Burkholderiales</taxon>
        <taxon>Comamonadaceae</taxon>
        <taxon>Paracidovorax</taxon>
    </lineage>
</organism>
<dbReference type="CDD" id="cd06261">
    <property type="entry name" value="TM_PBP2"/>
    <property type="match status" value="2"/>
</dbReference>
<dbReference type="PANTHER" id="PTHR43357:SF3">
    <property type="entry name" value="FE(3+)-TRANSPORT SYSTEM PERMEASE PROTEIN FBPB 2"/>
    <property type="match status" value="1"/>
</dbReference>
<dbReference type="PROSITE" id="PS50928">
    <property type="entry name" value="ABC_TM1"/>
    <property type="match status" value="2"/>
</dbReference>
<evidence type="ECO:0000256" key="7">
    <source>
        <dbReference type="ARBA" id="ARBA00023136"/>
    </source>
</evidence>
<feature type="domain" description="ABC transmembrane type-1" evidence="9">
    <location>
        <begin position="104"/>
        <end position="309"/>
    </location>
</feature>
<evidence type="ECO:0000313" key="11">
    <source>
        <dbReference type="Proteomes" id="UP000198781"/>
    </source>
</evidence>
<dbReference type="GO" id="GO:0005886">
    <property type="term" value="C:plasma membrane"/>
    <property type="evidence" value="ECO:0007669"/>
    <property type="project" value="UniProtKB-SubCell"/>
</dbReference>
<feature type="transmembrane region" description="Helical" evidence="8">
    <location>
        <begin position="139"/>
        <end position="159"/>
    </location>
</feature>
<dbReference type="Pfam" id="PF00528">
    <property type="entry name" value="BPD_transp_1"/>
    <property type="match status" value="1"/>
</dbReference>
<keyword evidence="11" id="KW-1185">Reference proteome</keyword>
<keyword evidence="7 8" id="KW-0472">Membrane</keyword>
<keyword evidence="3" id="KW-1003">Cell membrane</keyword>
<feature type="transmembrane region" description="Helical" evidence="8">
    <location>
        <begin position="386"/>
        <end position="406"/>
    </location>
</feature>
<evidence type="ECO:0000313" key="10">
    <source>
        <dbReference type="EMBL" id="SDC83084.1"/>
    </source>
</evidence>
<feature type="transmembrane region" description="Helical" evidence="8">
    <location>
        <begin position="451"/>
        <end position="474"/>
    </location>
</feature>
<evidence type="ECO:0000256" key="6">
    <source>
        <dbReference type="ARBA" id="ARBA00022989"/>
    </source>
</evidence>
<feature type="transmembrane region" description="Helical" evidence="8">
    <location>
        <begin position="418"/>
        <end position="439"/>
    </location>
</feature>
<protein>
    <submittedName>
        <fullName evidence="10">Iron(III) transport system permease protein</fullName>
    </submittedName>
</protein>
<name>A0A1G6PTT9_9BURK</name>
<dbReference type="STRING" id="187868.SAMN05192589_103329"/>
<evidence type="ECO:0000256" key="3">
    <source>
        <dbReference type="ARBA" id="ARBA00022475"/>
    </source>
</evidence>
<keyword evidence="2 8" id="KW-0813">Transport</keyword>
<feature type="transmembrane region" description="Helical" evidence="8">
    <location>
        <begin position="563"/>
        <end position="581"/>
    </location>
</feature>
<feature type="transmembrane region" description="Helical" evidence="8">
    <location>
        <begin position="341"/>
        <end position="366"/>
    </location>
</feature>
<reference evidence="10 11" key="1">
    <citation type="submission" date="2016-10" db="EMBL/GenBank/DDBJ databases">
        <authorList>
            <person name="de Groot N.N."/>
        </authorList>
    </citation>
    <scope>NUCLEOTIDE SEQUENCE [LARGE SCALE GENOMIC DNA]</scope>
    <source>
        <strain evidence="10 11">DSM 16619</strain>
    </source>
</reference>
<keyword evidence="4" id="KW-0997">Cell inner membrane</keyword>
<dbReference type="Gene3D" id="1.10.3720.10">
    <property type="entry name" value="MetI-like"/>
    <property type="match status" value="2"/>
</dbReference>
<feature type="domain" description="ABC transmembrane type-1" evidence="9">
    <location>
        <begin position="382"/>
        <end position="581"/>
    </location>
</feature>
<dbReference type="InterPro" id="IPR000515">
    <property type="entry name" value="MetI-like"/>
</dbReference>
<dbReference type="Proteomes" id="UP000198781">
    <property type="component" value="Unassembled WGS sequence"/>
</dbReference>
<dbReference type="AlphaFoldDB" id="A0A1G6PTT9"/>
<dbReference type="InterPro" id="IPR035906">
    <property type="entry name" value="MetI-like_sf"/>
</dbReference>
<feature type="transmembrane region" description="Helical" evidence="8">
    <location>
        <begin position="288"/>
        <end position="307"/>
    </location>
</feature>
<dbReference type="GO" id="GO:0055085">
    <property type="term" value="P:transmembrane transport"/>
    <property type="evidence" value="ECO:0007669"/>
    <property type="project" value="InterPro"/>
</dbReference>
<evidence type="ECO:0000256" key="1">
    <source>
        <dbReference type="ARBA" id="ARBA00004429"/>
    </source>
</evidence>
<dbReference type="SUPFAM" id="SSF161098">
    <property type="entry name" value="MetI-like"/>
    <property type="match status" value="2"/>
</dbReference>
<comment type="subcellular location">
    <subcellularLocation>
        <location evidence="1">Cell inner membrane</location>
        <topology evidence="1">Multi-pass membrane protein</topology>
    </subcellularLocation>
    <subcellularLocation>
        <location evidence="8">Cell membrane</location>
        <topology evidence="8">Multi-pass membrane protein</topology>
    </subcellularLocation>
</comment>
<evidence type="ECO:0000256" key="4">
    <source>
        <dbReference type="ARBA" id="ARBA00022519"/>
    </source>
</evidence>
<accession>A0A1G6PTT9</accession>
<keyword evidence="5 8" id="KW-0812">Transmembrane</keyword>
<feature type="transmembrane region" description="Helical" evidence="8">
    <location>
        <begin position="60"/>
        <end position="79"/>
    </location>
</feature>
<feature type="transmembrane region" description="Helical" evidence="8">
    <location>
        <begin position="190"/>
        <end position="209"/>
    </location>
</feature>
<dbReference type="EMBL" id="FMZC01000003">
    <property type="protein sequence ID" value="SDC83084.1"/>
    <property type="molecule type" value="Genomic_DNA"/>
</dbReference>
<evidence type="ECO:0000256" key="2">
    <source>
        <dbReference type="ARBA" id="ARBA00022448"/>
    </source>
</evidence>
<dbReference type="PANTHER" id="PTHR43357">
    <property type="entry name" value="INNER MEMBRANE ABC TRANSPORTER PERMEASE PROTEIN YDCV"/>
    <property type="match status" value="1"/>
</dbReference>
<feature type="transmembrane region" description="Helical" evidence="8">
    <location>
        <begin position="108"/>
        <end position="132"/>
    </location>
</feature>
<evidence type="ECO:0000256" key="8">
    <source>
        <dbReference type="RuleBase" id="RU363032"/>
    </source>
</evidence>
<feature type="transmembrane region" description="Helical" evidence="8">
    <location>
        <begin position="246"/>
        <end position="268"/>
    </location>
</feature>
<sequence length="589" mass="63000">MRRIRICISRLSSASHSGHFAFCSRWRVPLFAPAFRRPFSFHSQGRPLPRLLSALRSIPLLLLAAALTLPVLAVLASWLPGTVGGAEAGAILREMAATVLPGYFVTTVWLGLAVAIGAAVVGTATAAAVTLFDFRGRRTLEWLLLLPLAMPAYVTAYAYTDFLQFSGPLQVWLRETYGLQGRLLPEVRSLGGAVWVFIFSLYPYVYLLARTALGERAAHLMEAARLLGAPLARRVRTVALPLARPAVAAGVALVLMETLADFGVVSYFGIQTFTTGIYKAWLSMDNRLAAAQLATILLVLVMLLLQLEQRAQRRMRFAAGGAGRAGSAEAQPQRLQGLRCVAAWAVCVLPVLFGFVAPVAFMLRPLAADWSVLPWSRFLEWAGNSVRLGSITAVLAVAIALVLAFAVRRQAGALTRGVAQLASLGYAVPGAVIVVGLLLPVGWLQAAAPQWGLPSIITATAVGIVWAYLVRFCAVALQSMQSGYARIPASLDDSARMLGAGGAGLLARVHWPLLKRSTAAAALLVFVDVMKELPATMVLRPFNSDTLAVVAYQLARDERLGEAALPSLALVAVGLVPVVLLSRTLRSRG</sequence>
<comment type="similarity">
    <text evidence="8">Belongs to the binding-protein-dependent transport system permease family.</text>
</comment>
<proteinExistence type="inferred from homology"/>
<keyword evidence="6 8" id="KW-1133">Transmembrane helix</keyword>
<gene>
    <name evidence="10" type="ORF">SAMN05192589_103329</name>
</gene>
<evidence type="ECO:0000259" key="9">
    <source>
        <dbReference type="PROSITE" id="PS50928"/>
    </source>
</evidence>